<dbReference type="InterPro" id="IPR036259">
    <property type="entry name" value="MFS_trans_sf"/>
</dbReference>
<comment type="caution">
    <text evidence="10">The sequence shown here is derived from an EMBL/GenBank/DDBJ whole genome shotgun (WGS) entry which is preliminary data.</text>
</comment>
<protein>
    <recommendedName>
        <fullName evidence="8">Bcr/CflA family efflux transporter</fullName>
    </recommendedName>
</protein>
<dbReference type="EMBL" id="LQQO01000034">
    <property type="protein sequence ID" value="KZE11781.1"/>
    <property type="molecule type" value="Genomic_DNA"/>
</dbReference>
<dbReference type="Proteomes" id="UP000076609">
    <property type="component" value="Unassembled WGS sequence"/>
</dbReference>
<keyword evidence="7 8" id="KW-0472">Membrane</keyword>
<comment type="subcellular location">
    <subcellularLocation>
        <location evidence="8">Cell inner membrane</location>
        <topology evidence="8">Multi-pass membrane protein</topology>
    </subcellularLocation>
    <subcellularLocation>
        <location evidence="1">Cell membrane</location>
        <topology evidence="1">Multi-pass membrane protein</topology>
    </subcellularLocation>
</comment>
<feature type="transmembrane region" description="Helical" evidence="8">
    <location>
        <begin position="293"/>
        <end position="314"/>
    </location>
</feature>
<evidence type="ECO:0000256" key="4">
    <source>
        <dbReference type="ARBA" id="ARBA00022475"/>
    </source>
</evidence>
<feature type="transmembrane region" description="Helical" evidence="8">
    <location>
        <begin position="21"/>
        <end position="39"/>
    </location>
</feature>
<feature type="transmembrane region" description="Helical" evidence="8">
    <location>
        <begin position="59"/>
        <end position="79"/>
    </location>
</feature>
<evidence type="ECO:0000256" key="8">
    <source>
        <dbReference type="RuleBase" id="RU365088"/>
    </source>
</evidence>
<sequence length="413" mass="43596">MESPAETRTPPPSADRSPLPFGEFVTLIAALMALTALGIDSMLPALPAIGETLDVAEPNMRQFVITAFLIGFSVAQLAYGPLADRYGRRPVLIVGLVASAITNLVAAISGSFMLLLIARLASGAAVAAGRVVTIALVRDCYSGRAMARVMSLAFIFFMAAPVLAPSFGELVLVFASWRWIFGGIAIVTAIILAWFVLRMPETLPESERQPLQPSRILAGYRIVLRDRYAVGYTIAAALLSGGLFGFVGSIQQIMEVTFERPKLLTVVFACVASTMAAGSFFNSRIVMRFGTRLISHAALLGLVAVAGVHLAVTLAGVESLVNFIVLQAMMMACFGLATSNFSAMAMENMGSIAGTASSLQGFVSMLGGAVLGAIIGQSFDGTTVPLYGGFLGLGLLALLVVFRTEHGRLFRRG</sequence>
<feature type="transmembrane region" description="Helical" evidence="8">
    <location>
        <begin position="149"/>
        <end position="167"/>
    </location>
</feature>
<dbReference type="NCBIfam" id="TIGR00710">
    <property type="entry name" value="efflux_Bcr_CflA"/>
    <property type="match status" value="1"/>
</dbReference>
<dbReference type="CDD" id="cd17320">
    <property type="entry name" value="MFS_MdfA_MDR_like"/>
    <property type="match status" value="1"/>
</dbReference>
<evidence type="ECO:0000313" key="10">
    <source>
        <dbReference type="EMBL" id="KZE11781.1"/>
    </source>
</evidence>
<evidence type="ECO:0000256" key="2">
    <source>
        <dbReference type="ARBA" id="ARBA00006236"/>
    </source>
</evidence>
<name>A0ABR5YAE5_9SPHN</name>
<keyword evidence="8" id="KW-0997">Cell inner membrane</keyword>
<dbReference type="InterPro" id="IPR004812">
    <property type="entry name" value="Efflux_drug-R_Bcr/CmlA"/>
</dbReference>
<evidence type="ECO:0000256" key="5">
    <source>
        <dbReference type="ARBA" id="ARBA00022692"/>
    </source>
</evidence>
<feature type="transmembrane region" description="Helical" evidence="8">
    <location>
        <begin position="91"/>
        <end position="110"/>
    </location>
</feature>
<keyword evidence="3 8" id="KW-0813">Transport</keyword>
<keyword evidence="4" id="KW-1003">Cell membrane</keyword>
<evidence type="ECO:0000256" key="7">
    <source>
        <dbReference type="ARBA" id="ARBA00023136"/>
    </source>
</evidence>
<reference evidence="11" key="1">
    <citation type="submission" date="2016-01" db="EMBL/GenBank/DDBJ databases">
        <title>Draft genome of Chromobacterium sp. F49.</title>
        <authorList>
            <person name="Hong K.W."/>
        </authorList>
    </citation>
    <scope>NUCLEOTIDE SEQUENCE [LARGE SCALE GENOMIC DNA]</scope>
    <source>
        <strain evidence="11">CN3</strain>
    </source>
</reference>
<comment type="similarity">
    <text evidence="2 8">Belongs to the major facilitator superfamily. Bcr/CmlA family.</text>
</comment>
<dbReference type="PANTHER" id="PTHR43124">
    <property type="entry name" value="PURINE EFFLUX PUMP PBUE"/>
    <property type="match status" value="1"/>
</dbReference>
<feature type="transmembrane region" description="Helical" evidence="8">
    <location>
        <begin position="359"/>
        <end position="379"/>
    </location>
</feature>
<evidence type="ECO:0000313" key="11">
    <source>
        <dbReference type="Proteomes" id="UP000076609"/>
    </source>
</evidence>
<dbReference type="Gene3D" id="1.20.1720.10">
    <property type="entry name" value="Multidrug resistance protein D"/>
    <property type="match status" value="1"/>
</dbReference>
<feature type="domain" description="Major facilitator superfamily (MFS) profile" evidence="9">
    <location>
        <begin position="24"/>
        <end position="406"/>
    </location>
</feature>
<evidence type="ECO:0000256" key="1">
    <source>
        <dbReference type="ARBA" id="ARBA00004651"/>
    </source>
</evidence>
<evidence type="ECO:0000259" key="9">
    <source>
        <dbReference type="PROSITE" id="PS50850"/>
    </source>
</evidence>
<keyword evidence="5 8" id="KW-0812">Transmembrane</keyword>
<feature type="transmembrane region" description="Helical" evidence="8">
    <location>
        <begin position="179"/>
        <end position="197"/>
    </location>
</feature>
<evidence type="ECO:0000256" key="3">
    <source>
        <dbReference type="ARBA" id="ARBA00022448"/>
    </source>
</evidence>
<evidence type="ECO:0000256" key="6">
    <source>
        <dbReference type="ARBA" id="ARBA00022989"/>
    </source>
</evidence>
<dbReference type="PROSITE" id="PS50850">
    <property type="entry name" value="MFS"/>
    <property type="match status" value="1"/>
</dbReference>
<proteinExistence type="inferred from homology"/>
<feature type="transmembrane region" description="Helical" evidence="8">
    <location>
        <begin position="320"/>
        <end position="338"/>
    </location>
</feature>
<organism evidence="10 11">
    <name type="scientific">Sphingomonas hankookensis</name>
    <dbReference type="NCBI Taxonomy" id="563996"/>
    <lineage>
        <taxon>Bacteria</taxon>
        <taxon>Pseudomonadati</taxon>
        <taxon>Pseudomonadota</taxon>
        <taxon>Alphaproteobacteria</taxon>
        <taxon>Sphingomonadales</taxon>
        <taxon>Sphingomonadaceae</taxon>
        <taxon>Sphingomonas</taxon>
    </lineage>
</organism>
<dbReference type="InterPro" id="IPR050189">
    <property type="entry name" value="MFS_Efflux_Transporters"/>
</dbReference>
<accession>A0ABR5YAE5</accession>
<dbReference type="InterPro" id="IPR011701">
    <property type="entry name" value="MFS"/>
</dbReference>
<feature type="transmembrane region" description="Helical" evidence="8">
    <location>
        <begin position="263"/>
        <end position="281"/>
    </location>
</feature>
<keyword evidence="11" id="KW-1185">Reference proteome</keyword>
<feature type="transmembrane region" description="Helical" evidence="8">
    <location>
        <begin position="116"/>
        <end position="137"/>
    </location>
</feature>
<keyword evidence="6 8" id="KW-1133">Transmembrane helix</keyword>
<dbReference type="PRINTS" id="PR01035">
    <property type="entry name" value="TCRTETA"/>
</dbReference>
<dbReference type="Pfam" id="PF07690">
    <property type="entry name" value="MFS_1"/>
    <property type="match status" value="1"/>
</dbReference>
<dbReference type="PANTHER" id="PTHR43124:SF3">
    <property type="entry name" value="CHLORAMPHENICOL EFFLUX PUMP RV0191"/>
    <property type="match status" value="1"/>
</dbReference>
<feature type="transmembrane region" description="Helical" evidence="8">
    <location>
        <begin position="229"/>
        <end position="251"/>
    </location>
</feature>
<dbReference type="SUPFAM" id="SSF103473">
    <property type="entry name" value="MFS general substrate transporter"/>
    <property type="match status" value="1"/>
</dbReference>
<dbReference type="InterPro" id="IPR001958">
    <property type="entry name" value="Tet-R_TetA/multi-R_MdtG-like"/>
</dbReference>
<gene>
    <name evidence="10" type="ORF">AVT10_04675</name>
</gene>
<dbReference type="InterPro" id="IPR020846">
    <property type="entry name" value="MFS_dom"/>
</dbReference>
<feature type="transmembrane region" description="Helical" evidence="8">
    <location>
        <begin position="385"/>
        <end position="402"/>
    </location>
</feature>